<dbReference type="AlphaFoldDB" id="A0A0K2TYT6"/>
<protein>
    <submittedName>
        <fullName evidence="1">Uncharacterized protein</fullName>
    </submittedName>
</protein>
<dbReference type="EMBL" id="HACA01013833">
    <property type="protein sequence ID" value="CDW31194.1"/>
    <property type="molecule type" value="Transcribed_RNA"/>
</dbReference>
<evidence type="ECO:0000313" key="1">
    <source>
        <dbReference type="EMBL" id="CDW31194.1"/>
    </source>
</evidence>
<reference evidence="1" key="1">
    <citation type="submission" date="2014-05" db="EMBL/GenBank/DDBJ databases">
        <authorList>
            <person name="Chronopoulou M."/>
        </authorList>
    </citation>
    <scope>NUCLEOTIDE SEQUENCE</scope>
    <source>
        <tissue evidence="1">Whole organism</tissue>
    </source>
</reference>
<organism evidence="1">
    <name type="scientific">Lepeophtheirus salmonis</name>
    <name type="common">Salmon louse</name>
    <name type="synonym">Caligus salmonis</name>
    <dbReference type="NCBI Taxonomy" id="72036"/>
    <lineage>
        <taxon>Eukaryota</taxon>
        <taxon>Metazoa</taxon>
        <taxon>Ecdysozoa</taxon>
        <taxon>Arthropoda</taxon>
        <taxon>Crustacea</taxon>
        <taxon>Multicrustacea</taxon>
        <taxon>Hexanauplia</taxon>
        <taxon>Copepoda</taxon>
        <taxon>Siphonostomatoida</taxon>
        <taxon>Caligidae</taxon>
        <taxon>Lepeophtheirus</taxon>
    </lineage>
</organism>
<proteinExistence type="predicted"/>
<sequence>MSQVDYEHFQLLQAPGVVLPTVDSVLSAFEDISKAHIRSFRTDVFGQSLFYLTFVEDRIRKKMLDGIQVIIKDLRVPRCFLKYGFGSLDQNLFEPLPTEDERWDEGNLIEGKICFPSDLNKETT</sequence>
<name>A0A0K2TYT6_LEPSM</name>
<accession>A0A0K2TYT6</accession>